<dbReference type="InterPro" id="IPR010730">
    <property type="entry name" value="HET"/>
</dbReference>
<evidence type="ECO:0000259" key="2">
    <source>
        <dbReference type="Pfam" id="PF06985"/>
    </source>
</evidence>
<accession>A0A151GF28</accession>
<keyword evidence="4" id="KW-1185">Reference proteome</keyword>
<dbReference type="InterPro" id="IPR052895">
    <property type="entry name" value="HetReg/Transcr_Mod"/>
</dbReference>
<dbReference type="SUPFAM" id="SSF48403">
    <property type="entry name" value="Ankyrin repeat"/>
    <property type="match status" value="1"/>
</dbReference>
<name>A0A151GF28_DRECN</name>
<dbReference type="PROSITE" id="PS50088">
    <property type="entry name" value="ANK_REPEAT"/>
    <property type="match status" value="1"/>
</dbReference>
<proteinExistence type="predicted"/>
<gene>
    <name evidence="3" type="ORF">DCS_07650</name>
</gene>
<feature type="domain" description="Heterokaryon incompatibility" evidence="2">
    <location>
        <begin position="231"/>
        <end position="344"/>
    </location>
</feature>
<feature type="repeat" description="ANK" evidence="1">
    <location>
        <begin position="156"/>
        <end position="181"/>
    </location>
</feature>
<dbReference type="InterPro" id="IPR002110">
    <property type="entry name" value="Ankyrin_rpt"/>
</dbReference>
<dbReference type="Pfam" id="PF12796">
    <property type="entry name" value="Ank_2"/>
    <property type="match status" value="1"/>
</dbReference>
<dbReference type="STRING" id="98403.A0A151GF28"/>
<evidence type="ECO:0000313" key="3">
    <source>
        <dbReference type="EMBL" id="KYK55686.1"/>
    </source>
</evidence>
<dbReference type="InParanoid" id="A0A151GF28"/>
<dbReference type="Pfam" id="PF06985">
    <property type="entry name" value="HET"/>
    <property type="match status" value="1"/>
</dbReference>
<evidence type="ECO:0000313" key="4">
    <source>
        <dbReference type="Proteomes" id="UP000076580"/>
    </source>
</evidence>
<dbReference type="AlphaFoldDB" id="A0A151GF28"/>
<dbReference type="GeneID" id="63720293"/>
<dbReference type="Gene3D" id="1.25.40.20">
    <property type="entry name" value="Ankyrin repeat-containing domain"/>
    <property type="match status" value="1"/>
</dbReference>
<dbReference type="PANTHER" id="PTHR24148">
    <property type="entry name" value="ANKYRIN REPEAT DOMAIN-CONTAINING PROTEIN 39 HOMOLOG-RELATED"/>
    <property type="match status" value="1"/>
</dbReference>
<organism evidence="3 4">
    <name type="scientific">Drechmeria coniospora</name>
    <name type="common">Nematophagous fungus</name>
    <name type="synonym">Meria coniospora</name>
    <dbReference type="NCBI Taxonomy" id="98403"/>
    <lineage>
        <taxon>Eukaryota</taxon>
        <taxon>Fungi</taxon>
        <taxon>Dikarya</taxon>
        <taxon>Ascomycota</taxon>
        <taxon>Pezizomycotina</taxon>
        <taxon>Sordariomycetes</taxon>
        <taxon>Hypocreomycetidae</taxon>
        <taxon>Hypocreales</taxon>
        <taxon>Ophiocordycipitaceae</taxon>
        <taxon>Drechmeria</taxon>
    </lineage>
</organism>
<sequence length="868" mass="94954">MEAKDLPAFVYDPLPSPSHIRLLQRCGTSTGGQLAFSLVTRHVDAPAPDYHCLSYTWGNPFAHGTHFVEHFDAVAAQYEARNAVDIVLDGRALRVQKNLHDALASVPQTAYLDYLNRPLVDEAGKTFLHTSAAEGRAGAVDGWLWDGAEVDGLDERGRAALHYAADKGHSNVVEMLCRAGARRCRRGDDGRTPMDLALAGGHGGVVSILESLSHQPDPLEASEGARKPDRADMLIWADAICINQADVEEKGAQVTMMDRIYSNAAYVVAWLGPPDGQSETGLRTLDTLRAHLQEYTGSQIEPFGGFDRDRYAEASVPFLSWPEWRALASIYQRQWFRRAWIVQEAVLPKILLMYLGRRHVSWYHLGMVADALRHNAAKLGTSRSTVFVPPTDAAVPVEWNMTEMYKYRTNRNMAMEKGTDAAPEHKALFAMKDLVLNFWTFLASEPRDKVFALYGLFNAFADRRLTADYRLSLREVYTATTRRIIADSGSLSALSACVYPEQRGKATKLPSWVPDFSLPAVNAIPETFCADEGLPYVSPPEADAADGRLVLRVRGLKIGTISRVGGRPNTGPSGKLQFDPSWIEMVLSLRSEGAGGEGLVLSEVLWRTLCMDMSPGSLFDASTYGSRAPDGFGSQFRVFMLLMILAGADRMVLEKMGAAASASGTLSVSHLPYNPMAADMEPTLAGLDALAAHDGDRTWTPLRQEVMHFWDKLECTLVRNTTVDADGGPHDFYVPKEVREGTARMVGGGYVVAGSRMFRRCHGFATAYSAVYGGRQLMTVNNTHLGMAPLSAQTEDEVWILPGLRAPAVMRPIKEVVEAGTEQDTDAKAGAGGATPRHHFVGACYVHGLMHGEAAAGNHVMLDTVELV</sequence>
<dbReference type="PANTHER" id="PTHR24148:SF64">
    <property type="entry name" value="HETEROKARYON INCOMPATIBILITY DOMAIN-CONTAINING PROTEIN"/>
    <property type="match status" value="1"/>
</dbReference>
<dbReference type="InterPro" id="IPR036770">
    <property type="entry name" value="Ankyrin_rpt-contain_sf"/>
</dbReference>
<dbReference type="RefSeq" id="XP_040655038.1">
    <property type="nucleotide sequence ID" value="XM_040804934.1"/>
</dbReference>
<reference evidence="3 4" key="1">
    <citation type="journal article" date="2016" name="Sci. Rep.">
        <title>Insights into Adaptations to a Near-Obligate Nematode Endoparasitic Lifestyle from the Finished Genome of Drechmeria coniospora.</title>
        <authorList>
            <person name="Zhang L."/>
            <person name="Zhou Z."/>
            <person name="Guo Q."/>
            <person name="Fokkens L."/>
            <person name="Miskei M."/>
            <person name="Pocsi I."/>
            <person name="Zhang W."/>
            <person name="Chen M."/>
            <person name="Wang L."/>
            <person name="Sun Y."/>
            <person name="Donzelli B.G."/>
            <person name="Gibson D.M."/>
            <person name="Nelson D.R."/>
            <person name="Luo J.G."/>
            <person name="Rep M."/>
            <person name="Liu H."/>
            <person name="Yang S."/>
            <person name="Wang J."/>
            <person name="Krasnoff S.B."/>
            <person name="Xu Y."/>
            <person name="Molnar I."/>
            <person name="Lin M."/>
        </authorList>
    </citation>
    <scope>NUCLEOTIDE SEQUENCE [LARGE SCALE GENOMIC DNA]</scope>
    <source>
        <strain evidence="3 4">ARSEF 6962</strain>
    </source>
</reference>
<evidence type="ECO:0000256" key="1">
    <source>
        <dbReference type="PROSITE-ProRule" id="PRU00023"/>
    </source>
</evidence>
<dbReference type="PROSITE" id="PS50297">
    <property type="entry name" value="ANK_REP_REGION"/>
    <property type="match status" value="1"/>
</dbReference>
<protein>
    <recommendedName>
        <fullName evidence="2">Heterokaryon incompatibility domain-containing protein</fullName>
    </recommendedName>
</protein>
<keyword evidence="1" id="KW-0040">ANK repeat</keyword>
<dbReference type="SMART" id="SM00248">
    <property type="entry name" value="ANK"/>
    <property type="match status" value="2"/>
</dbReference>
<comment type="caution">
    <text evidence="3">The sequence shown here is derived from an EMBL/GenBank/DDBJ whole genome shotgun (WGS) entry which is preliminary data.</text>
</comment>
<dbReference type="Proteomes" id="UP000076580">
    <property type="component" value="Chromosome 03"/>
</dbReference>
<dbReference type="EMBL" id="LAYC01000003">
    <property type="protein sequence ID" value="KYK55686.1"/>
    <property type="molecule type" value="Genomic_DNA"/>
</dbReference>